<organism evidence="2 3">
    <name type="scientific">Daphnia pulex</name>
    <name type="common">Water flea</name>
    <dbReference type="NCBI Taxonomy" id="6669"/>
    <lineage>
        <taxon>Eukaryota</taxon>
        <taxon>Metazoa</taxon>
        <taxon>Ecdysozoa</taxon>
        <taxon>Arthropoda</taxon>
        <taxon>Crustacea</taxon>
        <taxon>Branchiopoda</taxon>
        <taxon>Diplostraca</taxon>
        <taxon>Cladocera</taxon>
        <taxon>Anomopoda</taxon>
        <taxon>Daphniidae</taxon>
        <taxon>Daphnia</taxon>
    </lineage>
</organism>
<name>E9H7Y9_DAPPU</name>
<sequence>MYRIHQHKLVVVQIETHKSYIKMNNNNNQLKNIYVEEVFFLITIFGCWLFGFSRLNEMKQTERRGRKKRNKPDK</sequence>
<keyword evidence="1" id="KW-0812">Transmembrane</keyword>
<feature type="transmembrane region" description="Helical" evidence="1">
    <location>
        <begin position="38"/>
        <end position="56"/>
    </location>
</feature>
<dbReference type="Proteomes" id="UP000000305">
    <property type="component" value="Unassembled WGS sequence"/>
</dbReference>
<keyword evidence="3" id="KW-1185">Reference proteome</keyword>
<evidence type="ECO:0000313" key="2">
    <source>
        <dbReference type="EMBL" id="EFX72113.1"/>
    </source>
</evidence>
<protein>
    <submittedName>
        <fullName evidence="2">Uncharacterized protein</fullName>
    </submittedName>
</protein>
<dbReference type="InParanoid" id="E9H7Y9"/>
<evidence type="ECO:0000313" key="3">
    <source>
        <dbReference type="Proteomes" id="UP000000305"/>
    </source>
</evidence>
<dbReference type="AlphaFoldDB" id="E9H7Y9"/>
<reference evidence="2 3" key="1">
    <citation type="journal article" date="2011" name="Science">
        <title>The ecoresponsive genome of Daphnia pulex.</title>
        <authorList>
            <person name="Colbourne J.K."/>
            <person name="Pfrender M.E."/>
            <person name="Gilbert D."/>
            <person name="Thomas W.K."/>
            <person name="Tucker A."/>
            <person name="Oakley T.H."/>
            <person name="Tokishita S."/>
            <person name="Aerts A."/>
            <person name="Arnold G.J."/>
            <person name="Basu M.K."/>
            <person name="Bauer D.J."/>
            <person name="Caceres C.E."/>
            <person name="Carmel L."/>
            <person name="Casola C."/>
            <person name="Choi J.H."/>
            <person name="Detter J.C."/>
            <person name="Dong Q."/>
            <person name="Dusheyko S."/>
            <person name="Eads B.D."/>
            <person name="Frohlich T."/>
            <person name="Geiler-Samerotte K.A."/>
            <person name="Gerlach D."/>
            <person name="Hatcher P."/>
            <person name="Jogdeo S."/>
            <person name="Krijgsveld J."/>
            <person name="Kriventseva E.V."/>
            <person name="Kultz D."/>
            <person name="Laforsch C."/>
            <person name="Lindquist E."/>
            <person name="Lopez J."/>
            <person name="Manak J.R."/>
            <person name="Muller J."/>
            <person name="Pangilinan J."/>
            <person name="Patwardhan R.P."/>
            <person name="Pitluck S."/>
            <person name="Pritham E.J."/>
            <person name="Rechtsteiner A."/>
            <person name="Rho M."/>
            <person name="Rogozin I.B."/>
            <person name="Sakarya O."/>
            <person name="Salamov A."/>
            <person name="Schaack S."/>
            <person name="Shapiro H."/>
            <person name="Shiga Y."/>
            <person name="Skalitzky C."/>
            <person name="Smith Z."/>
            <person name="Souvorov A."/>
            <person name="Sung W."/>
            <person name="Tang Z."/>
            <person name="Tsuchiya D."/>
            <person name="Tu H."/>
            <person name="Vos H."/>
            <person name="Wang M."/>
            <person name="Wolf Y.I."/>
            <person name="Yamagata H."/>
            <person name="Yamada T."/>
            <person name="Ye Y."/>
            <person name="Shaw J.R."/>
            <person name="Andrews J."/>
            <person name="Crease T.J."/>
            <person name="Tang H."/>
            <person name="Lucas S.M."/>
            <person name="Robertson H.M."/>
            <person name="Bork P."/>
            <person name="Koonin E.V."/>
            <person name="Zdobnov E.M."/>
            <person name="Grigoriev I.V."/>
            <person name="Lynch M."/>
            <person name="Boore J.L."/>
        </authorList>
    </citation>
    <scope>NUCLEOTIDE SEQUENCE [LARGE SCALE GENOMIC DNA]</scope>
</reference>
<accession>E9H7Y9</accession>
<keyword evidence="1" id="KW-0472">Membrane</keyword>
<dbReference type="KEGG" id="dpx:DAPPUDRAFT_308548"/>
<keyword evidence="1" id="KW-1133">Transmembrane helix</keyword>
<evidence type="ECO:0000256" key="1">
    <source>
        <dbReference type="SAM" id="Phobius"/>
    </source>
</evidence>
<proteinExistence type="predicted"/>
<dbReference type="HOGENOM" id="CLU_2690351_0_0_1"/>
<dbReference type="EMBL" id="GL732602">
    <property type="protein sequence ID" value="EFX72113.1"/>
    <property type="molecule type" value="Genomic_DNA"/>
</dbReference>
<gene>
    <name evidence="2" type="ORF">DAPPUDRAFT_308548</name>
</gene>